<proteinExistence type="predicted"/>
<feature type="domain" description="N-acetyltransferase" evidence="1">
    <location>
        <begin position="6"/>
        <end position="92"/>
    </location>
</feature>
<dbReference type="PROSITE" id="PS51729">
    <property type="entry name" value="GNAT_YJDJ"/>
    <property type="match status" value="1"/>
</dbReference>
<sequence length="92" mass="10247">MTNNVVHNTDQRRYEILVDGILAGFAEAHEDGDVVTMPHTEIFEQFGGQGLGSELVSGALDDIRVRGKKIVPTCSYVERFVQKHRDYADLVA</sequence>
<evidence type="ECO:0000313" key="3">
    <source>
        <dbReference type="Proteomes" id="UP001316184"/>
    </source>
</evidence>
<protein>
    <submittedName>
        <fullName evidence="2">N-acetyltransferase</fullName>
    </submittedName>
</protein>
<dbReference type="SUPFAM" id="SSF55729">
    <property type="entry name" value="Acyl-CoA N-acyltransferases (Nat)"/>
    <property type="match status" value="1"/>
</dbReference>
<organism evidence="2 3">
    <name type="scientific">Aeromicrobium wangtongii</name>
    <dbReference type="NCBI Taxonomy" id="2969247"/>
    <lineage>
        <taxon>Bacteria</taxon>
        <taxon>Bacillati</taxon>
        <taxon>Actinomycetota</taxon>
        <taxon>Actinomycetes</taxon>
        <taxon>Propionibacteriales</taxon>
        <taxon>Nocardioidaceae</taxon>
        <taxon>Aeromicrobium</taxon>
    </lineage>
</organism>
<dbReference type="PANTHER" id="PTHR31435">
    <property type="entry name" value="PROTEIN NATD1"/>
    <property type="match status" value="1"/>
</dbReference>
<dbReference type="Proteomes" id="UP001316184">
    <property type="component" value="Chromosome"/>
</dbReference>
<dbReference type="InterPro" id="IPR031165">
    <property type="entry name" value="GNAT_YJDJ"/>
</dbReference>
<dbReference type="RefSeq" id="WP_232403264.1">
    <property type="nucleotide sequence ID" value="NZ_CP102173.1"/>
</dbReference>
<accession>A0ABY5M9B6</accession>
<keyword evidence="3" id="KW-1185">Reference proteome</keyword>
<evidence type="ECO:0000313" key="2">
    <source>
        <dbReference type="EMBL" id="UUP14042.1"/>
    </source>
</evidence>
<gene>
    <name evidence="2" type="ORF">NQV15_01650</name>
</gene>
<dbReference type="Pfam" id="PF14542">
    <property type="entry name" value="Acetyltransf_CG"/>
    <property type="match status" value="1"/>
</dbReference>
<dbReference type="InterPro" id="IPR016181">
    <property type="entry name" value="Acyl_CoA_acyltransferase"/>
</dbReference>
<dbReference type="InterPro" id="IPR045057">
    <property type="entry name" value="Gcn5-rel_NAT"/>
</dbReference>
<name>A0ABY5M9B6_9ACTN</name>
<dbReference type="PANTHER" id="PTHR31435:SF10">
    <property type="entry name" value="BSR4717 PROTEIN"/>
    <property type="match status" value="1"/>
</dbReference>
<evidence type="ECO:0000259" key="1">
    <source>
        <dbReference type="PROSITE" id="PS51729"/>
    </source>
</evidence>
<dbReference type="Gene3D" id="3.40.630.30">
    <property type="match status" value="1"/>
</dbReference>
<reference evidence="2 3" key="1">
    <citation type="submission" date="2022-08" db="EMBL/GenBank/DDBJ databases">
        <title>novel species in genus Aeromicrobium.</title>
        <authorList>
            <person name="Ye L."/>
        </authorList>
    </citation>
    <scope>NUCLEOTIDE SEQUENCE [LARGE SCALE GENOMIC DNA]</scope>
    <source>
        <strain evidence="3">zg-Y1379</strain>
    </source>
</reference>
<dbReference type="EMBL" id="CP102173">
    <property type="protein sequence ID" value="UUP14042.1"/>
    <property type="molecule type" value="Genomic_DNA"/>
</dbReference>